<organism evidence="1 2">
    <name type="scientific">Paenibacillus larvae subsp. larvae</name>
    <dbReference type="NCBI Taxonomy" id="147375"/>
    <lineage>
        <taxon>Bacteria</taxon>
        <taxon>Bacillati</taxon>
        <taxon>Bacillota</taxon>
        <taxon>Bacilli</taxon>
        <taxon>Bacillales</taxon>
        <taxon>Paenibacillaceae</taxon>
        <taxon>Paenibacillus</taxon>
    </lineage>
</organism>
<protein>
    <submittedName>
        <fullName evidence="1">Amidinotransferase family protein</fullName>
    </submittedName>
</protein>
<gene>
    <name evidence="1" type="ORF">ERICIII_02795</name>
</gene>
<evidence type="ECO:0000313" key="1">
    <source>
        <dbReference type="EMBL" id="AVF26930.1"/>
    </source>
</evidence>
<dbReference type="GO" id="GO:0016740">
    <property type="term" value="F:transferase activity"/>
    <property type="evidence" value="ECO:0007669"/>
    <property type="project" value="UniProtKB-KW"/>
</dbReference>
<dbReference type="AlphaFoldDB" id="A0A2L1U1X8"/>
<dbReference type="RefSeq" id="WP_077995519.1">
    <property type="nucleotide sequence ID" value="NZ_CP019655.1"/>
</dbReference>
<sequence>MIICEEAFLEGIPESLKEWDKITVPLEDAQKLITNGLPLNEKVYVTDPEFQSSVGQVFATPKEEHLYVDRPANAAAVFYYGSLLVVIFAFI</sequence>
<reference evidence="2" key="1">
    <citation type="submission" date="2017-02" db="EMBL/GenBank/DDBJ databases">
        <title>Delineation of Paenibacillus larvae strains originating from foulbrood outbreaks.</title>
        <authorList>
            <person name="Beims H."/>
            <person name="Bunk B."/>
            <person name="Sproeer C."/>
            <person name="Mohr K.I."/>
            <person name="Pradella S."/>
            <person name="Guenther G."/>
            <person name="Rohde M."/>
            <person name="von der Ohe W."/>
            <person name="Steinert M."/>
        </authorList>
    </citation>
    <scope>NUCLEOTIDE SEQUENCE [LARGE SCALE GENOMIC DNA]</scope>
    <source>
        <strain evidence="2">Eric_III</strain>
    </source>
</reference>
<evidence type="ECO:0000313" key="2">
    <source>
        <dbReference type="Proteomes" id="UP000239833"/>
    </source>
</evidence>
<dbReference type="GeneID" id="70761288"/>
<proteinExistence type="predicted"/>
<name>A0A2L1U1X8_9BACL</name>
<accession>A0A2L1U1X8</accession>
<keyword evidence="1" id="KW-0808">Transferase</keyword>
<dbReference type="EMBL" id="CP019655">
    <property type="protein sequence ID" value="AVF26930.1"/>
    <property type="molecule type" value="Genomic_DNA"/>
</dbReference>
<dbReference type="Proteomes" id="UP000239833">
    <property type="component" value="Chromosome"/>
</dbReference>